<proteinExistence type="predicted"/>
<feature type="compositionally biased region" description="Low complexity" evidence="1">
    <location>
        <begin position="91"/>
        <end position="110"/>
    </location>
</feature>
<dbReference type="EMBL" id="GBRH01212565">
    <property type="protein sequence ID" value="JAD85330.1"/>
    <property type="molecule type" value="Transcribed_RNA"/>
</dbReference>
<reference evidence="2" key="1">
    <citation type="submission" date="2014-09" db="EMBL/GenBank/DDBJ databases">
        <authorList>
            <person name="Magalhaes I.L.F."/>
            <person name="Oliveira U."/>
            <person name="Santos F.R."/>
            <person name="Vidigal T.H.D.A."/>
            <person name="Brescovit A.D."/>
            <person name="Santos A.J."/>
        </authorList>
    </citation>
    <scope>NUCLEOTIDE SEQUENCE</scope>
    <source>
        <tissue evidence="2">Shoot tissue taken approximately 20 cm above the soil surface</tissue>
    </source>
</reference>
<reference evidence="2" key="2">
    <citation type="journal article" date="2015" name="Data Brief">
        <title>Shoot transcriptome of the giant reed, Arundo donax.</title>
        <authorList>
            <person name="Barrero R.A."/>
            <person name="Guerrero F.D."/>
            <person name="Moolhuijzen P."/>
            <person name="Goolsby J.A."/>
            <person name="Tidwell J."/>
            <person name="Bellgard S.E."/>
            <person name="Bellgard M.I."/>
        </authorList>
    </citation>
    <scope>NUCLEOTIDE SEQUENCE</scope>
    <source>
        <tissue evidence="2">Shoot tissue taken approximately 20 cm above the soil surface</tissue>
    </source>
</reference>
<evidence type="ECO:0000313" key="2">
    <source>
        <dbReference type="EMBL" id="JAD85330.1"/>
    </source>
</evidence>
<feature type="compositionally biased region" description="Basic residues" evidence="1">
    <location>
        <begin position="111"/>
        <end position="124"/>
    </location>
</feature>
<feature type="region of interest" description="Disordered" evidence="1">
    <location>
        <begin position="18"/>
        <end position="137"/>
    </location>
</feature>
<feature type="compositionally biased region" description="Basic residues" evidence="1">
    <location>
        <begin position="67"/>
        <end position="83"/>
    </location>
</feature>
<accession>A0A0A9DI53</accession>
<feature type="compositionally biased region" description="Pro residues" evidence="1">
    <location>
        <begin position="37"/>
        <end position="46"/>
    </location>
</feature>
<evidence type="ECO:0000256" key="1">
    <source>
        <dbReference type="SAM" id="MobiDB-lite"/>
    </source>
</evidence>
<sequence length="137" mass="14979">MTSTLMFFYVPRPRRCTHRRRRNCRQMSPRTCRTSPSPSPPAPPLPRSSSLPPSSIWGSGGCGGGRERRKARGLPSGRRRWRSPSRPPPRTAGATGARRPAPAGRPGGSNRRPRASPARRRSCRSPRIGDPPAGRGP</sequence>
<name>A0A0A9DI53_ARUDO</name>
<organism evidence="2">
    <name type="scientific">Arundo donax</name>
    <name type="common">Giant reed</name>
    <name type="synonym">Donax arundinaceus</name>
    <dbReference type="NCBI Taxonomy" id="35708"/>
    <lineage>
        <taxon>Eukaryota</taxon>
        <taxon>Viridiplantae</taxon>
        <taxon>Streptophyta</taxon>
        <taxon>Embryophyta</taxon>
        <taxon>Tracheophyta</taxon>
        <taxon>Spermatophyta</taxon>
        <taxon>Magnoliopsida</taxon>
        <taxon>Liliopsida</taxon>
        <taxon>Poales</taxon>
        <taxon>Poaceae</taxon>
        <taxon>PACMAD clade</taxon>
        <taxon>Arundinoideae</taxon>
        <taxon>Arundineae</taxon>
        <taxon>Arundo</taxon>
    </lineage>
</organism>
<protein>
    <submittedName>
        <fullName evidence="2">Uncharacterized protein</fullName>
    </submittedName>
</protein>
<dbReference type="AlphaFoldDB" id="A0A0A9DI53"/>